<gene>
    <name evidence="1" type="ORF">H8B09_24325</name>
</gene>
<sequence length="166" mass="19622">MSDILFEHSFSDQNEVEVLLNQIIDLSLQENPDPAYVALAHYVPLGMEYLRDLIIPTRLEQAIEWATSDIRDPDKQVHFKLILQTVSQRTVYEFRIDAPPLFFRAFFYIYNESVNRQYKIMTRAFIKDQKNPPIQQEAIQETALRANVFARDPIKNLRKLKLHNEK</sequence>
<evidence type="ECO:0000313" key="1">
    <source>
        <dbReference type="EMBL" id="MBD3921910.1"/>
    </source>
</evidence>
<dbReference type="Proteomes" id="UP000609346">
    <property type="component" value="Unassembled WGS sequence"/>
</dbReference>
<dbReference type="EMBL" id="JACXZA010000007">
    <property type="protein sequence ID" value="MBD3921910.1"/>
    <property type="molecule type" value="Genomic_DNA"/>
</dbReference>
<protein>
    <submittedName>
        <fullName evidence="1">Uncharacterized protein</fullName>
    </submittedName>
</protein>
<keyword evidence="2" id="KW-1185">Reference proteome</keyword>
<comment type="caution">
    <text evidence="1">The sequence shown here is derived from an EMBL/GenBank/DDBJ whole genome shotgun (WGS) entry which is preliminary data.</text>
</comment>
<dbReference type="RefSeq" id="WP_191206212.1">
    <property type="nucleotide sequence ID" value="NZ_JACXZA010000007.1"/>
</dbReference>
<name>A0ABR8N216_9BACL</name>
<accession>A0ABR8N216</accession>
<reference evidence="1 2" key="1">
    <citation type="submission" date="2020-09" db="EMBL/GenBank/DDBJ databases">
        <title>Paenibacillus sp. strain PR3 16S rRNA gene Genome sequencing and assembly.</title>
        <authorList>
            <person name="Kim J."/>
        </authorList>
    </citation>
    <scope>NUCLEOTIDE SEQUENCE [LARGE SCALE GENOMIC DNA]</scope>
    <source>
        <strain evidence="1 2">PR3</strain>
    </source>
</reference>
<proteinExistence type="predicted"/>
<evidence type="ECO:0000313" key="2">
    <source>
        <dbReference type="Proteomes" id="UP000609346"/>
    </source>
</evidence>
<organism evidence="1 2">
    <name type="scientific">Paenibacillus terricola</name>
    <dbReference type="NCBI Taxonomy" id="2763503"/>
    <lineage>
        <taxon>Bacteria</taxon>
        <taxon>Bacillati</taxon>
        <taxon>Bacillota</taxon>
        <taxon>Bacilli</taxon>
        <taxon>Bacillales</taxon>
        <taxon>Paenibacillaceae</taxon>
        <taxon>Paenibacillus</taxon>
    </lineage>
</organism>